<name>A0A395SI31_FUSSP</name>
<evidence type="ECO:0000313" key="3">
    <source>
        <dbReference type="Proteomes" id="UP000266152"/>
    </source>
</evidence>
<gene>
    <name evidence="2" type="ORF">FSPOR_2915</name>
</gene>
<keyword evidence="3" id="KW-1185">Reference proteome</keyword>
<feature type="compositionally biased region" description="Acidic residues" evidence="1">
    <location>
        <begin position="43"/>
        <end position="57"/>
    </location>
</feature>
<reference evidence="2 3" key="1">
    <citation type="journal article" date="2018" name="PLoS Pathog.">
        <title>Evolution of structural diversity of trichothecenes, a family of toxins produced by plant pathogenic and entomopathogenic fungi.</title>
        <authorList>
            <person name="Proctor R.H."/>
            <person name="McCormick S.P."/>
            <person name="Kim H.S."/>
            <person name="Cardoza R.E."/>
            <person name="Stanley A.M."/>
            <person name="Lindo L."/>
            <person name="Kelly A."/>
            <person name="Brown D.W."/>
            <person name="Lee T."/>
            <person name="Vaughan M.M."/>
            <person name="Alexander N.J."/>
            <person name="Busman M."/>
            <person name="Gutierrez S."/>
        </authorList>
    </citation>
    <scope>NUCLEOTIDE SEQUENCE [LARGE SCALE GENOMIC DNA]</scope>
    <source>
        <strain evidence="2 3">NRRL 3299</strain>
    </source>
</reference>
<dbReference type="Proteomes" id="UP000266152">
    <property type="component" value="Unassembled WGS sequence"/>
</dbReference>
<dbReference type="AlphaFoldDB" id="A0A395SI31"/>
<evidence type="ECO:0000313" key="2">
    <source>
        <dbReference type="EMBL" id="RGP72070.1"/>
    </source>
</evidence>
<sequence>MNSFLPSDVQGPQTRSSSNASCVYVIPDRSQSEYIQGSVSDESASEESGLNDEDDEDGRSPPKKRARRAPPVKGDPRQIPCIRCVNKMVDQGPRLPCCSQACLSTLCLYMKERVLLMSIASATGCYLLRLCSYETTNGLTLQVPDFATVSGQRLQEAALRVGKGETVNNWDELVAQFKQAIERGAAPQAGPGPVNLVQTNARAEPRRENPRRSAVASGATPRRECPPQEITGINSRLGNASAQTAPEIPQPANRDSQAQLSKDLQAHNQRLEQLLERENPHTQMLQEVLQHIKLQGRLFEQMLQVLESGFANMCGNITQLNENSNRATDVLRRIGQSSNQQTIELRQMHDEMRRVNGSDNADLPSFAP</sequence>
<accession>A0A395SI31</accession>
<feature type="compositionally biased region" description="Basic residues" evidence="1">
    <location>
        <begin position="61"/>
        <end position="70"/>
    </location>
</feature>
<protein>
    <submittedName>
        <fullName evidence="2">Uncharacterized protein</fullName>
    </submittedName>
</protein>
<feature type="region of interest" description="Disordered" evidence="1">
    <location>
        <begin position="185"/>
        <end position="259"/>
    </location>
</feature>
<feature type="compositionally biased region" description="Polar residues" evidence="1">
    <location>
        <begin position="231"/>
        <end position="244"/>
    </location>
</feature>
<feature type="region of interest" description="Disordered" evidence="1">
    <location>
        <begin position="1"/>
        <end position="74"/>
    </location>
</feature>
<organism evidence="2 3">
    <name type="scientific">Fusarium sporotrichioides</name>
    <dbReference type="NCBI Taxonomy" id="5514"/>
    <lineage>
        <taxon>Eukaryota</taxon>
        <taxon>Fungi</taxon>
        <taxon>Dikarya</taxon>
        <taxon>Ascomycota</taxon>
        <taxon>Pezizomycotina</taxon>
        <taxon>Sordariomycetes</taxon>
        <taxon>Hypocreomycetidae</taxon>
        <taxon>Hypocreales</taxon>
        <taxon>Nectriaceae</taxon>
        <taxon>Fusarium</taxon>
    </lineage>
</organism>
<dbReference type="EMBL" id="PXOF01000037">
    <property type="protein sequence ID" value="RGP72070.1"/>
    <property type="molecule type" value="Genomic_DNA"/>
</dbReference>
<evidence type="ECO:0000256" key="1">
    <source>
        <dbReference type="SAM" id="MobiDB-lite"/>
    </source>
</evidence>
<feature type="compositionally biased region" description="Polar residues" evidence="1">
    <location>
        <begin position="32"/>
        <end position="42"/>
    </location>
</feature>
<feature type="compositionally biased region" description="Polar residues" evidence="1">
    <location>
        <begin position="1"/>
        <end position="21"/>
    </location>
</feature>
<comment type="caution">
    <text evidence="2">The sequence shown here is derived from an EMBL/GenBank/DDBJ whole genome shotgun (WGS) entry which is preliminary data.</text>
</comment>
<proteinExistence type="predicted"/>